<comment type="similarity">
    <text evidence="1">Belongs to the opioid growth factor receptor family.</text>
</comment>
<feature type="compositionally biased region" description="Low complexity" evidence="2">
    <location>
        <begin position="194"/>
        <end position="211"/>
    </location>
</feature>
<proteinExistence type="inferred from homology"/>
<dbReference type="InterPro" id="IPR006757">
    <property type="entry name" value="OGF_rcpt"/>
</dbReference>
<reference evidence="4" key="2">
    <citation type="submission" date="2016-06" db="EMBL/GenBank/DDBJ databases">
        <title>The genome of a short-lived fish provides insights into sex chromosome evolution and the genetic control of aging.</title>
        <authorList>
            <person name="Reichwald K."/>
            <person name="Felder M."/>
            <person name="Petzold A."/>
            <person name="Koch P."/>
            <person name="Groth M."/>
            <person name="Platzer M."/>
        </authorList>
    </citation>
    <scope>NUCLEOTIDE SEQUENCE</scope>
    <source>
        <tissue evidence="4">Brain</tissue>
    </source>
</reference>
<dbReference type="PANTHER" id="PTHR14015">
    <property type="entry name" value="OPIOID GROWTH FACTOR RECEPTOR OGFR ZETA-TYPE OPIOID RECEPTOR"/>
    <property type="match status" value="1"/>
</dbReference>
<organism evidence="4">
    <name type="scientific">Nothobranchius pienaari</name>
    <dbReference type="NCBI Taxonomy" id="704102"/>
    <lineage>
        <taxon>Eukaryota</taxon>
        <taxon>Metazoa</taxon>
        <taxon>Chordata</taxon>
        <taxon>Craniata</taxon>
        <taxon>Vertebrata</taxon>
        <taxon>Euteleostomi</taxon>
        <taxon>Actinopterygii</taxon>
        <taxon>Neopterygii</taxon>
        <taxon>Teleostei</taxon>
        <taxon>Neoteleostei</taxon>
        <taxon>Acanthomorphata</taxon>
        <taxon>Ovalentaria</taxon>
        <taxon>Atherinomorphae</taxon>
        <taxon>Cyprinodontiformes</taxon>
        <taxon>Nothobranchiidae</taxon>
        <taxon>Nothobranchius</taxon>
    </lineage>
</organism>
<dbReference type="AlphaFoldDB" id="A0A1A8LBJ9"/>
<evidence type="ECO:0000256" key="1">
    <source>
        <dbReference type="ARBA" id="ARBA00010365"/>
    </source>
</evidence>
<keyword evidence="4" id="KW-0675">Receptor</keyword>
<evidence type="ECO:0000313" key="4">
    <source>
        <dbReference type="EMBL" id="SBR41878.1"/>
    </source>
</evidence>
<evidence type="ECO:0000259" key="3">
    <source>
        <dbReference type="Pfam" id="PF04664"/>
    </source>
</evidence>
<protein>
    <submittedName>
        <fullName evidence="4">Opioid growth factor receptor-like 1</fullName>
    </submittedName>
</protein>
<reference evidence="4" key="1">
    <citation type="submission" date="2016-05" db="EMBL/GenBank/DDBJ databases">
        <authorList>
            <person name="Lavstsen T."/>
            <person name="Jespersen J.S."/>
        </authorList>
    </citation>
    <scope>NUCLEOTIDE SEQUENCE</scope>
    <source>
        <tissue evidence="4">Brain</tissue>
    </source>
</reference>
<feature type="domain" description="Opioid growth factor receptor (OGFr) conserved" evidence="3">
    <location>
        <begin position="13"/>
        <end position="198"/>
    </location>
</feature>
<gene>
    <name evidence="4" type="primary">OGFRL1</name>
</gene>
<dbReference type="GO" id="GO:0016020">
    <property type="term" value="C:membrane"/>
    <property type="evidence" value="ECO:0007669"/>
    <property type="project" value="InterPro"/>
</dbReference>
<dbReference type="PANTHER" id="PTHR14015:SF0">
    <property type="entry name" value="OPIOID GROWTH FACTOR RECEPTOR-LIKE PROTEIN 1"/>
    <property type="match status" value="1"/>
</dbReference>
<dbReference type="InterPro" id="IPR039574">
    <property type="entry name" value="OGFr"/>
</dbReference>
<evidence type="ECO:0000256" key="2">
    <source>
        <dbReference type="SAM" id="MobiDB-lite"/>
    </source>
</evidence>
<accession>A0A1A8LBJ9</accession>
<dbReference type="GO" id="GO:0140625">
    <property type="term" value="F:opioid growth factor receptor activity"/>
    <property type="evidence" value="ECO:0007669"/>
    <property type="project" value="InterPro"/>
</dbReference>
<feature type="region of interest" description="Disordered" evidence="2">
    <location>
        <begin position="191"/>
        <end position="235"/>
    </location>
</feature>
<dbReference type="Pfam" id="PF04664">
    <property type="entry name" value="OGFr_N"/>
    <property type="match status" value="1"/>
</dbReference>
<dbReference type="EMBL" id="HAEF01004496">
    <property type="protein sequence ID" value="SBR41878.1"/>
    <property type="molecule type" value="Transcribed_RNA"/>
</dbReference>
<sequence length="350" mass="39846">CGTEEQLMIPSLFPGIYIEEILTKWKGDYDKLEHNHTYIQWLFPLREQGLNFYAHELTQDEIKEFQSTREAKRRFVAAYSLMLDFYGIKLLDKSGKVSRASNWQGRFQHLNESHHNYLRITRILKSLGELGFEAFKAPLVQLFLEESLCNSTLPNMQHSVLEYFVYTIRLPATRRRLLRFASQHYKPPHAFLWGPPSKKPSGSSGVGLSSGIRAPAPTPEQRRREEESSTSVCSRIKVSSHDTIMCQDLAGAGPQGCPELQSNMSGQDSAKERCNAMTCQLKRCVAGPPRVTETCRFVQLFIASYGESKPVIGQHTTYFEFVNSPTIPPSKKIKRVQKIVSGKQSRLKNI</sequence>
<feature type="non-terminal residue" evidence="4">
    <location>
        <position position="1"/>
    </location>
</feature>
<name>A0A1A8LBJ9_9TELE</name>